<gene>
    <name evidence="6" type="ORF">UFOPK3376_00416</name>
</gene>
<dbReference type="PANTHER" id="PTHR42693:SF43">
    <property type="entry name" value="BLL2667 PROTEIN"/>
    <property type="match status" value="1"/>
</dbReference>
<protein>
    <submittedName>
        <fullName evidence="6">Unannotated protein</fullName>
    </submittedName>
</protein>
<reference evidence="6" key="1">
    <citation type="submission" date="2020-05" db="EMBL/GenBank/DDBJ databases">
        <authorList>
            <person name="Chiriac C."/>
            <person name="Salcher M."/>
            <person name="Ghai R."/>
            <person name="Kavagutti S V."/>
        </authorList>
    </citation>
    <scope>NUCLEOTIDE SEQUENCE</scope>
</reference>
<dbReference type="InterPro" id="IPR000917">
    <property type="entry name" value="Sulfatase_N"/>
</dbReference>
<evidence type="ECO:0000256" key="3">
    <source>
        <dbReference type="ARBA" id="ARBA00022801"/>
    </source>
</evidence>
<dbReference type="Gene3D" id="3.40.720.10">
    <property type="entry name" value="Alkaline Phosphatase, subunit A"/>
    <property type="match status" value="1"/>
</dbReference>
<name>A0A6J7D1S6_9ZZZZ</name>
<keyword evidence="2" id="KW-0479">Metal-binding</keyword>
<dbReference type="EMBL" id="CAFBLP010000006">
    <property type="protein sequence ID" value="CAB4863690.1"/>
    <property type="molecule type" value="Genomic_DNA"/>
</dbReference>
<dbReference type="InterPro" id="IPR017850">
    <property type="entry name" value="Alkaline_phosphatase_core_sf"/>
</dbReference>
<evidence type="ECO:0000259" key="5">
    <source>
        <dbReference type="Pfam" id="PF00884"/>
    </source>
</evidence>
<dbReference type="AlphaFoldDB" id="A0A6J7D1S6"/>
<dbReference type="SUPFAM" id="SSF53649">
    <property type="entry name" value="Alkaline phosphatase-like"/>
    <property type="match status" value="1"/>
</dbReference>
<dbReference type="InterPro" id="IPR024607">
    <property type="entry name" value="Sulfatase_CS"/>
</dbReference>
<sequence length="763" mass="83663">MNQPLTYPEGAPFPGTIGTTLSDSVQAWPVGPRPAPGAPNIVLIVLDDVGFAQLGCFGSDINTPHIDRLAAEGLRYRSFHTTAMCSPTRACLLTGRNHHTCAMGGITDLAMGFPGFNGRIPKACGFVSEVLRQQGYATYAVGKWHLAPSEELHAGAPRERWPLGQGFERYYGFIGAETNQFAPDLTIDNTLQHAVERREGYHLSEDLVDHSIDMIRDLRVGEPTKPFFMYLAFGACHSPHQAPRRYIDAYRGQFDEGWDAWRAQTHERQLEMGIVPPSTELSERPEWVQDWATMSADERGLSARFMEVFAGFLTHTDDQIGRLVQALQARGELDNTLIMLCSDNGASAEGGPHGTFNENFMFNGLPHDLAGTVARQDQLGGPDSHGHYPWGWALAGNTPFKRWKRETHEGGVGDPLVVHWPSGIEPIHTGGVRSAYAHAVDIGATILDAAGTAMPSALNGITQEPLAGRSLLPTFNDAHQPGRPTQYYEQFACRALYHEGWKAVTFHPMMRYLPTDDLTLSFDDDRWELYHVIDDPSETHDLADREPQRLEQLKALWFAEAHRYGALPLHARRSIAFERPVGPIAERLELSQGSAPLPEANAPRLHRRHTTFIADISLSEGDEGALIAHGGRFGGNSLYVQAGRLCFTYNFLGLDETTVSAAVPPGRHVVAADLQPLDKGAATLTLSIDGVEVAQGRLERTVPVRFTLAGEGICCGFDDGTPVSSTYPSGFWFPGIIHRAVIDVSGVAVIDIAGEFQAAWQAQ</sequence>
<dbReference type="GO" id="GO:0016787">
    <property type="term" value="F:hydrolase activity"/>
    <property type="evidence" value="ECO:0007669"/>
    <property type="project" value="UniProtKB-KW"/>
</dbReference>
<keyword evidence="4" id="KW-0106">Calcium</keyword>
<keyword evidence="3" id="KW-0378">Hydrolase</keyword>
<accession>A0A6J7D1S6</accession>
<dbReference type="InterPro" id="IPR050738">
    <property type="entry name" value="Sulfatase"/>
</dbReference>
<organism evidence="6">
    <name type="scientific">freshwater metagenome</name>
    <dbReference type="NCBI Taxonomy" id="449393"/>
    <lineage>
        <taxon>unclassified sequences</taxon>
        <taxon>metagenomes</taxon>
        <taxon>ecological metagenomes</taxon>
    </lineage>
</organism>
<dbReference type="Gene3D" id="3.30.1120.10">
    <property type="match status" value="1"/>
</dbReference>
<evidence type="ECO:0000256" key="2">
    <source>
        <dbReference type="ARBA" id="ARBA00022723"/>
    </source>
</evidence>
<comment type="similarity">
    <text evidence="1">Belongs to the sulfatase family.</text>
</comment>
<dbReference type="GO" id="GO:0046872">
    <property type="term" value="F:metal ion binding"/>
    <property type="evidence" value="ECO:0007669"/>
    <property type="project" value="UniProtKB-KW"/>
</dbReference>
<dbReference type="PROSITE" id="PS00523">
    <property type="entry name" value="SULFATASE_1"/>
    <property type="match status" value="1"/>
</dbReference>
<evidence type="ECO:0000256" key="4">
    <source>
        <dbReference type="ARBA" id="ARBA00022837"/>
    </source>
</evidence>
<dbReference type="PROSITE" id="PS00149">
    <property type="entry name" value="SULFATASE_2"/>
    <property type="match status" value="1"/>
</dbReference>
<evidence type="ECO:0000313" key="6">
    <source>
        <dbReference type="EMBL" id="CAB4863690.1"/>
    </source>
</evidence>
<feature type="domain" description="Sulfatase N-terminal" evidence="5">
    <location>
        <begin position="39"/>
        <end position="451"/>
    </location>
</feature>
<dbReference type="PANTHER" id="PTHR42693">
    <property type="entry name" value="ARYLSULFATASE FAMILY MEMBER"/>
    <property type="match status" value="1"/>
</dbReference>
<evidence type="ECO:0000256" key="1">
    <source>
        <dbReference type="ARBA" id="ARBA00008779"/>
    </source>
</evidence>
<dbReference type="Pfam" id="PF00884">
    <property type="entry name" value="Sulfatase"/>
    <property type="match status" value="1"/>
</dbReference>
<proteinExistence type="inferred from homology"/>
<dbReference type="CDD" id="cd16025">
    <property type="entry name" value="PAS_like"/>
    <property type="match status" value="1"/>
</dbReference>